<organism evidence="1 2">
    <name type="scientific">Thermus brockianus</name>
    <dbReference type="NCBI Taxonomy" id="56956"/>
    <lineage>
        <taxon>Bacteria</taxon>
        <taxon>Thermotogati</taxon>
        <taxon>Deinococcota</taxon>
        <taxon>Deinococci</taxon>
        <taxon>Thermales</taxon>
        <taxon>Thermaceae</taxon>
        <taxon>Thermus</taxon>
    </lineage>
</organism>
<proteinExistence type="predicted"/>
<dbReference type="OrthoDB" id="29251at2"/>
<protein>
    <submittedName>
        <fullName evidence="1">Uncharacterized protein</fullName>
    </submittedName>
</protein>
<name>A0A1J0LX81_THEBO</name>
<gene>
    <name evidence="1" type="ORF">A0O31_02158</name>
</gene>
<dbReference type="AlphaFoldDB" id="A0A1J0LX81"/>
<evidence type="ECO:0000313" key="2">
    <source>
        <dbReference type="Proteomes" id="UP000182993"/>
    </source>
</evidence>
<dbReference type="STRING" id="56956.A0O31_02158"/>
<dbReference type="RefSeq" id="WP_071677797.1">
    <property type="nucleotide sequence ID" value="NZ_CP016312.1"/>
</dbReference>
<reference evidence="2" key="1">
    <citation type="submission" date="2016-06" db="EMBL/GenBank/DDBJ databases">
        <title>Whole genome sequencing of Thermus brockianus strain GE-1.</title>
        <authorList>
            <person name="Schaefers C."/>
            <person name="Blank S."/>
            <person name="Wiebusch S."/>
            <person name="Elleuche S."/>
            <person name="Antranikian G."/>
        </authorList>
    </citation>
    <scope>NUCLEOTIDE SEQUENCE [LARGE SCALE GENOMIC DNA]</scope>
    <source>
        <strain evidence="2">GE-1</strain>
    </source>
</reference>
<dbReference type="Proteomes" id="UP000182993">
    <property type="component" value="Chromosome"/>
</dbReference>
<evidence type="ECO:0000313" key="1">
    <source>
        <dbReference type="EMBL" id="APD10211.1"/>
    </source>
</evidence>
<dbReference type="EMBL" id="CP016312">
    <property type="protein sequence ID" value="APD10211.1"/>
    <property type="molecule type" value="Genomic_DNA"/>
</dbReference>
<sequence>MIFSVKDSLRQAVEAASGGLCTVMYTKKGQPLFMRRIPRFNLEQLGPQFGSGPHPAFVVNGETKSEIWVSMYRAVLSNGELVSVPGQNASLLTYDQAVAYAAANGPGFHLMTRAEFMAVVLPEWLKAGKTDPPIRGNTQWGRSHEAPYEWGVRVDGQAPGTTTGDNATLAGSGPLAWRHDGTPFGVADIFGSRFLWFGGLRVNYGRIEIIPDASLDLSLASPNWMAIRASDGAPVTPQSGQTGVLYYKKDPTKSFTDDGVSQNVGPAILGTSPDTFPSGWDENTTTQDYVTNSSMSLAYESGLTPPTIAYALGLVPIPGVTKGAFLDYVQLAGKNPAQNRARPDWSSNVVFGLGFSHSPSNAFVVWAL</sequence>
<accession>A0A1J0LX81</accession>
<dbReference type="KEGG" id="tbc:A0O31_02158"/>